<sequence length="314" mass="33853">MVPGGSESLAPCRRLELNRWGRFDAMTECASRCTPKRPRAPLPTAPHRLHRSPVSPATTGETPGRSGARAAGSQRPSTCVPETAGGARLASSIMSPRNPETNAEMRERSRAKLVEAADDLFSERGYDATSLSAITAEAGLSHGLARYYFDAKADVLAEVIGPRLDASLDVIDGAPGDPDVALATIIDVTLEAAESAPAPQALVLASMLQPGPHDVFAEFEQQHESRLRAAEDRLRSIFAARGASDPVAEEILFRSTLEGIVFKICVYPETFPVAAARRRLHERYGLPDPEPWPGETPDAQTPTPRLRATPRHQP</sequence>
<dbReference type="InterPro" id="IPR009057">
    <property type="entry name" value="Homeodomain-like_sf"/>
</dbReference>
<dbReference type="InterPro" id="IPR050109">
    <property type="entry name" value="HTH-type_TetR-like_transc_reg"/>
</dbReference>
<keyword evidence="8" id="KW-1185">Reference proteome</keyword>
<dbReference type="PANTHER" id="PTHR30055:SF234">
    <property type="entry name" value="HTH-TYPE TRANSCRIPTIONAL REGULATOR BETI"/>
    <property type="match status" value="1"/>
</dbReference>
<evidence type="ECO:0000313" key="8">
    <source>
        <dbReference type="Proteomes" id="UP000467240"/>
    </source>
</evidence>
<feature type="region of interest" description="Disordered" evidence="5">
    <location>
        <begin position="284"/>
        <end position="314"/>
    </location>
</feature>
<dbReference type="PANTHER" id="PTHR30055">
    <property type="entry name" value="HTH-TYPE TRANSCRIPTIONAL REGULATOR RUTR"/>
    <property type="match status" value="1"/>
</dbReference>
<organism evidence="7 8">
    <name type="scientific">Pseudoclavibacter chungangensis</name>
    <dbReference type="NCBI Taxonomy" id="587635"/>
    <lineage>
        <taxon>Bacteria</taxon>
        <taxon>Bacillati</taxon>
        <taxon>Actinomycetota</taxon>
        <taxon>Actinomycetes</taxon>
        <taxon>Micrococcales</taxon>
        <taxon>Microbacteriaceae</taxon>
        <taxon>Pseudoclavibacter</taxon>
    </lineage>
</organism>
<name>A0A7J5C100_9MICO</name>
<dbReference type="InterPro" id="IPR023772">
    <property type="entry name" value="DNA-bd_HTH_TetR-type_CS"/>
</dbReference>
<gene>
    <name evidence="7" type="ORF">F8O01_02230</name>
</gene>
<evidence type="ECO:0000256" key="2">
    <source>
        <dbReference type="ARBA" id="ARBA00023125"/>
    </source>
</evidence>
<evidence type="ECO:0000256" key="4">
    <source>
        <dbReference type="PROSITE-ProRule" id="PRU00335"/>
    </source>
</evidence>
<keyword evidence="2 4" id="KW-0238">DNA-binding</keyword>
<dbReference type="GO" id="GO:0000976">
    <property type="term" value="F:transcription cis-regulatory region binding"/>
    <property type="evidence" value="ECO:0007669"/>
    <property type="project" value="TreeGrafter"/>
</dbReference>
<dbReference type="Gene3D" id="1.10.357.10">
    <property type="entry name" value="Tetracycline Repressor, domain 2"/>
    <property type="match status" value="1"/>
</dbReference>
<dbReference type="OrthoDB" id="116659at2"/>
<dbReference type="Pfam" id="PF00440">
    <property type="entry name" value="TetR_N"/>
    <property type="match status" value="1"/>
</dbReference>
<dbReference type="SUPFAM" id="SSF46689">
    <property type="entry name" value="Homeodomain-like"/>
    <property type="match status" value="1"/>
</dbReference>
<dbReference type="EMBL" id="WBJZ01000002">
    <property type="protein sequence ID" value="KAB1662299.1"/>
    <property type="molecule type" value="Genomic_DNA"/>
</dbReference>
<dbReference type="PRINTS" id="PR00455">
    <property type="entry name" value="HTHTETR"/>
</dbReference>
<dbReference type="GO" id="GO:0003700">
    <property type="term" value="F:DNA-binding transcription factor activity"/>
    <property type="evidence" value="ECO:0007669"/>
    <property type="project" value="TreeGrafter"/>
</dbReference>
<evidence type="ECO:0000256" key="3">
    <source>
        <dbReference type="ARBA" id="ARBA00023163"/>
    </source>
</evidence>
<dbReference type="InterPro" id="IPR001647">
    <property type="entry name" value="HTH_TetR"/>
</dbReference>
<proteinExistence type="predicted"/>
<protein>
    <submittedName>
        <fullName evidence="7">TetR/AcrR family transcriptional regulator</fullName>
    </submittedName>
</protein>
<dbReference type="Proteomes" id="UP000467240">
    <property type="component" value="Unassembled WGS sequence"/>
</dbReference>
<keyword evidence="1" id="KW-0805">Transcription regulation</keyword>
<evidence type="ECO:0000259" key="6">
    <source>
        <dbReference type="PROSITE" id="PS50977"/>
    </source>
</evidence>
<dbReference type="PROSITE" id="PS50977">
    <property type="entry name" value="HTH_TETR_2"/>
    <property type="match status" value="1"/>
</dbReference>
<feature type="domain" description="HTH tetR-type" evidence="6">
    <location>
        <begin position="107"/>
        <end position="167"/>
    </location>
</feature>
<reference evidence="7 8" key="1">
    <citation type="submission" date="2019-09" db="EMBL/GenBank/DDBJ databases">
        <title>Phylogeny of genus Pseudoclavibacter and closely related genus.</title>
        <authorList>
            <person name="Li Y."/>
        </authorList>
    </citation>
    <scope>NUCLEOTIDE SEQUENCE [LARGE SCALE GENOMIC DNA]</scope>
    <source>
        <strain evidence="7 8">DSM 23821</strain>
    </source>
</reference>
<evidence type="ECO:0000256" key="5">
    <source>
        <dbReference type="SAM" id="MobiDB-lite"/>
    </source>
</evidence>
<evidence type="ECO:0000256" key="1">
    <source>
        <dbReference type="ARBA" id="ARBA00023015"/>
    </source>
</evidence>
<dbReference type="AlphaFoldDB" id="A0A7J5C100"/>
<keyword evidence="3" id="KW-0804">Transcription</keyword>
<evidence type="ECO:0000313" key="7">
    <source>
        <dbReference type="EMBL" id="KAB1662299.1"/>
    </source>
</evidence>
<feature type="compositionally biased region" description="Polar residues" evidence="5">
    <location>
        <begin position="92"/>
        <end position="101"/>
    </location>
</feature>
<dbReference type="PROSITE" id="PS01081">
    <property type="entry name" value="HTH_TETR_1"/>
    <property type="match status" value="1"/>
</dbReference>
<feature type="DNA-binding region" description="H-T-H motif" evidence="4">
    <location>
        <begin position="130"/>
        <end position="149"/>
    </location>
</feature>
<feature type="region of interest" description="Disordered" evidence="5">
    <location>
        <begin position="33"/>
        <end position="108"/>
    </location>
</feature>
<comment type="caution">
    <text evidence="7">The sequence shown here is derived from an EMBL/GenBank/DDBJ whole genome shotgun (WGS) entry which is preliminary data.</text>
</comment>
<accession>A0A7J5C100</accession>